<protein>
    <recommendedName>
        <fullName evidence="4">Histone-lysine N-methyltransferase SETMAR</fullName>
    </recommendedName>
</protein>
<keyword evidence="3" id="KW-1185">Reference proteome</keyword>
<name>A0AAR5P114_DENPD</name>
<accession>A0AAR5P114</accession>
<dbReference type="Proteomes" id="UP000019118">
    <property type="component" value="Unassembled WGS sequence"/>
</dbReference>
<feature type="compositionally biased region" description="Basic and acidic residues" evidence="1">
    <location>
        <begin position="78"/>
        <end position="97"/>
    </location>
</feature>
<dbReference type="GO" id="GO:0003676">
    <property type="term" value="F:nucleic acid binding"/>
    <property type="evidence" value="ECO:0007669"/>
    <property type="project" value="InterPro"/>
</dbReference>
<feature type="region of interest" description="Disordered" evidence="1">
    <location>
        <begin position="78"/>
        <end position="98"/>
    </location>
</feature>
<dbReference type="Gene3D" id="3.30.420.10">
    <property type="entry name" value="Ribonuclease H-like superfamily/Ribonuclease H"/>
    <property type="match status" value="1"/>
</dbReference>
<dbReference type="InterPro" id="IPR001888">
    <property type="entry name" value="Transposase_1"/>
</dbReference>
<organism evidence="2 3">
    <name type="scientific">Dendroctonus ponderosae</name>
    <name type="common">Mountain pine beetle</name>
    <dbReference type="NCBI Taxonomy" id="77166"/>
    <lineage>
        <taxon>Eukaryota</taxon>
        <taxon>Metazoa</taxon>
        <taxon>Ecdysozoa</taxon>
        <taxon>Arthropoda</taxon>
        <taxon>Hexapoda</taxon>
        <taxon>Insecta</taxon>
        <taxon>Pterygota</taxon>
        <taxon>Neoptera</taxon>
        <taxon>Endopterygota</taxon>
        <taxon>Coleoptera</taxon>
        <taxon>Polyphaga</taxon>
        <taxon>Cucujiformia</taxon>
        <taxon>Curculionidae</taxon>
        <taxon>Scolytinae</taxon>
        <taxon>Dendroctonus</taxon>
    </lineage>
</organism>
<evidence type="ECO:0000313" key="2">
    <source>
        <dbReference type="EnsemblMetazoa" id="XP_019754765.1"/>
    </source>
</evidence>
<evidence type="ECO:0000256" key="1">
    <source>
        <dbReference type="SAM" id="MobiDB-lite"/>
    </source>
</evidence>
<dbReference type="Pfam" id="PF01359">
    <property type="entry name" value="Transposase_1"/>
    <property type="match status" value="1"/>
</dbReference>
<reference evidence="2" key="2">
    <citation type="submission" date="2024-08" db="UniProtKB">
        <authorList>
            <consortium name="EnsemblMetazoa"/>
        </authorList>
    </citation>
    <scope>IDENTIFICATION</scope>
</reference>
<dbReference type="PANTHER" id="PTHR46060">
    <property type="entry name" value="MARINER MOS1 TRANSPOSASE-LIKE PROTEIN"/>
    <property type="match status" value="1"/>
</dbReference>
<reference evidence="3" key="1">
    <citation type="journal article" date="2013" name="Genome Biol.">
        <title>Draft genome of the mountain pine beetle, Dendroctonus ponderosae Hopkins, a major forest pest.</title>
        <authorList>
            <person name="Keeling C.I."/>
            <person name="Yuen M.M."/>
            <person name="Liao N.Y."/>
            <person name="Docking T.R."/>
            <person name="Chan S.K."/>
            <person name="Taylor G.A."/>
            <person name="Palmquist D.L."/>
            <person name="Jackman S.D."/>
            <person name="Nguyen A."/>
            <person name="Li M."/>
            <person name="Henderson H."/>
            <person name="Janes J.K."/>
            <person name="Zhao Y."/>
            <person name="Pandoh P."/>
            <person name="Moore R."/>
            <person name="Sperling F.A."/>
            <person name="Huber D.P."/>
            <person name="Birol I."/>
            <person name="Jones S.J."/>
            <person name="Bohlmann J."/>
        </authorList>
    </citation>
    <scope>NUCLEOTIDE SEQUENCE</scope>
</reference>
<dbReference type="PANTHER" id="PTHR46060:SF1">
    <property type="entry name" value="MARINER MOS1 TRANSPOSASE-LIKE PROTEIN"/>
    <property type="match status" value="1"/>
</dbReference>
<proteinExistence type="predicted"/>
<evidence type="ECO:0008006" key="4">
    <source>
        <dbReference type="Google" id="ProtNLM"/>
    </source>
</evidence>
<dbReference type="AlphaFoldDB" id="A0AAR5P114"/>
<dbReference type="EnsemblMetazoa" id="XM_019899206.1">
    <property type="protein sequence ID" value="XP_019754765.1"/>
    <property type="gene ID" value="LOC109533795"/>
</dbReference>
<dbReference type="InterPro" id="IPR036397">
    <property type="entry name" value="RNaseH_sf"/>
</dbReference>
<sequence length="199" mass="23197">MAEGVGISTERVYHILHEYLDMEKLSIRWDDTTIRLLTLDHKRSRVTISNECSARFRRNPNEFLRRFVTVDETWIHHSTPETKEQSKQRVSSDERAPKTAKMGLKSHKMIATGFWDARYLKKGKTITGAYYSELLDRFDVDLKLKWPHLGKKELFHQDNARVHTCVVAIAKIHELGYELRPQPAYSPNLAPVNISCFQT</sequence>
<dbReference type="InterPro" id="IPR052709">
    <property type="entry name" value="Transposase-MT_Hybrid"/>
</dbReference>
<evidence type="ECO:0000313" key="3">
    <source>
        <dbReference type="Proteomes" id="UP000019118"/>
    </source>
</evidence>